<dbReference type="SUPFAM" id="SSF53187">
    <property type="entry name" value="Zn-dependent exopeptidases"/>
    <property type="match status" value="1"/>
</dbReference>
<dbReference type="PATRIC" id="fig|1348662.3.peg.1737"/>
<dbReference type="EMBL" id="CP006365">
    <property type="protein sequence ID" value="AGU15858.1"/>
    <property type="molecule type" value="Genomic_DNA"/>
</dbReference>
<dbReference type="KEGG" id="caz:CARG_08800"/>
<keyword evidence="2" id="KW-0479">Metal-binding</keyword>
<dbReference type="InterPro" id="IPR051458">
    <property type="entry name" value="Cyt/Met_Dipeptidase"/>
</dbReference>
<name>U3GYL8_9CORY</name>
<dbReference type="Pfam" id="PF07687">
    <property type="entry name" value="M20_dimer"/>
    <property type="match status" value="1"/>
</dbReference>
<dbReference type="SUPFAM" id="SSF55031">
    <property type="entry name" value="Bacterial exopeptidase dimerisation domain"/>
    <property type="match status" value="1"/>
</dbReference>
<evidence type="ECO:0000259" key="4">
    <source>
        <dbReference type="Pfam" id="PF07687"/>
    </source>
</evidence>
<dbReference type="Gene3D" id="3.30.70.360">
    <property type="match status" value="1"/>
</dbReference>
<evidence type="ECO:0000313" key="6">
    <source>
        <dbReference type="Proteomes" id="UP000016943"/>
    </source>
</evidence>
<dbReference type="GeneID" id="78250492"/>
<evidence type="ECO:0000256" key="2">
    <source>
        <dbReference type="ARBA" id="ARBA00022723"/>
    </source>
</evidence>
<keyword evidence="3" id="KW-0378">Hydrolase</keyword>
<dbReference type="OrthoDB" id="9761532at2"/>
<dbReference type="InterPro" id="IPR011650">
    <property type="entry name" value="Peptidase_M20_dimer"/>
</dbReference>
<dbReference type="eggNOG" id="COG0624">
    <property type="taxonomic scope" value="Bacteria"/>
</dbReference>
<dbReference type="PANTHER" id="PTHR43270">
    <property type="entry name" value="BETA-ALA-HIS DIPEPTIDASE"/>
    <property type="match status" value="1"/>
</dbReference>
<reference evidence="5 6" key="1">
    <citation type="journal article" date="2013" name="Genome Announc.">
        <title>Whole-Genome Sequence of the Clinical Strain Corynebacterium argentoratense DSM 44202, Isolated from a Human Throat Specimen.</title>
        <authorList>
            <person name="Bomholt C."/>
            <person name="Glaub A."/>
            <person name="Gravermann K."/>
            <person name="Albersmeier A."/>
            <person name="Brinkrolf K."/>
            <person name="Ruckert C."/>
            <person name="Tauch A."/>
        </authorList>
    </citation>
    <scope>NUCLEOTIDE SEQUENCE [LARGE SCALE GENOMIC DNA]</scope>
    <source>
        <strain evidence="5">DSM 44202</strain>
    </source>
</reference>
<sequence>MSETTINPELNDQAARIRDVINGQRDHIKQQLTELVSYNSVHNEPSCEQDCAAAGAWVKSAMTEVGLDVREEKTADGSLAYIGTKHVSDTAPTVLLYCHYDVVPAGNPDLWVSGAFELTERDGRWYGRGTADCKGNVVMHFAALRAAEELGGAKCNITMLVEGSEERGGEGLDDLIKRHPELFEADTIIIADTGNVAVGVPTITTSLRGGAQVVVTVDTLRTQVHSGGFGGPAPDATFALMRIINSLRDESGAVTIDGVDCTRQWEGVGYDAETFRSDAGILDGVDILGDSTQIASQLWARPAISVTGFSSTPVAHAVNAVPNTAQAKLNLRIPAGLDSHDVVAKLEAHLRAHAPWGVKVDIEVSDVNQPFQGNTGRTLVSDCLGAAYGKDVEFCGTGGSIPLCTALQEAYPDAEIVLYGVEEPLCTIHSPNESVDPTEIEAIATAEALYLLNRS</sequence>
<protein>
    <recommendedName>
        <fullName evidence="4">Peptidase M20 dimerisation domain-containing protein</fullName>
    </recommendedName>
</protein>
<dbReference type="GO" id="GO:0008233">
    <property type="term" value="F:peptidase activity"/>
    <property type="evidence" value="ECO:0007669"/>
    <property type="project" value="UniProtKB-KW"/>
</dbReference>
<dbReference type="GO" id="GO:0046872">
    <property type="term" value="F:metal ion binding"/>
    <property type="evidence" value="ECO:0007669"/>
    <property type="project" value="UniProtKB-KW"/>
</dbReference>
<dbReference type="HOGENOM" id="CLU_029469_2_0_11"/>
<evidence type="ECO:0000256" key="1">
    <source>
        <dbReference type="ARBA" id="ARBA00022670"/>
    </source>
</evidence>
<dbReference type="InterPro" id="IPR036264">
    <property type="entry name" value="Bact_exopeptidase_dim_dom"/>
</dbReference>
<organism evidence="5 6">
    <name type="scientific">Corynebacterium argentoratense DSM 44202</name>
    <dbReference type="NCBI Taxonomy" id="1348662"/>
    <lineage>
        <taxon>Bacteria</taxon>
        <taxon>Bacillati</taxon>
        <taxon>Actinomycetota</taxon>
        <taxon>Actinomycetes</taxon>
        <taxon>Mycobacteriales</taxon>
        <taxon>Corynebacteriaceae</taxon>
        <taxon>Corynebacterium</taxon>
    </lineage>
</organism>
<accession>U3GYL8</accession>
<keyword evidence="6" id="KW-1185">Reference proteome</keyword>
<gene>
    <name evidence="5" type="ORF">CARG_08800</name>
</gene>
<dbReference type="Gene3D" id="3.40.630.10">
    <property type="entry name" value="Zn peptidases"/>
    <property type="match status" value="1"/>
</dbReference>
<dbReference type="InterPro" id="IPR002933">
    <property type="entry name" value="Peptidase_M20"/>
</dbReference>
<feature type="domain" description="Peptidase M20 dimerisation" evidence="4">
    <location>
        <begin position="207"/>
        <end position="357"/>
    </location>
</feature>
<dbReference type="RefSeq" id="WP_021012253.1">
    <property type="nucleotide sequence ID" value="NC_022198.1"/>
</dbReference>
<evidence type="ECO:0000256" key="3">
    <source>
        <dbReference type="ARBA" id="ARBA00022801"/>
    </source>
</evidence>
<dbReference type="NCBIfam" id="NF005914">
    <property type="entry name" value="PRK07907.1"/>
    <property type="match status" value="1"/>
</dbReference>
<dbReference type="Pfam" id="PF01546">
    <property type="entry name" value="Peptidase_M20"/>
    <property type="match status" value="1"/>
</dbReference>
<keyword evidence="1" id="KW-0645">Protease</keyword>
<dbReference type="GO" id="GO:0006508">
    <property type="term" value="P:proteolysis"/>
    <property type="evidence" value="ECO:0007669"/>
    <property type="project" value="UniProtKB-KW"/>
</dbReference>
<proteinExistence type="predicted"/>
<dbReference type="STRING" id="1348662.CARG_08800"/>
<dbReference type="PANTHER" id="PTHR43270:SF12">
    <property type="entry name" value="SUCCINYL-DIAMINOPIMELATE DESUCCINYLASE"/>
    <property type="match status" value="1"/>
</dbReference>
<dbReference type="Proteomes" id="UP000016943">
    <property type="component" value="Chromosome"/>
</dbReference>
<dbReference type="AlphaFoldDB" id="U3GYL8"/>
<evidence type="ECO:0000313" key="5">
    <source>
        <dbReference type="EMBL" id="AGU15858.1"/>
    </source>
</evidence>